<gene>
    <name evidence="2" type="ORF">GCM10011366_04510</name>
</gene>
<proteinExistence type="predicted"/>
<dbReference type="RefSeq" id="WP_188427980.1">
    <property type="nucleotide sequence ID" value="NZ_BAABKH010000010.1"/>
</dbReference>
<evidence type="ECO:0000313" key="2">
    <source>
        <dbReference type="EMBL" id="GGF40006.1"/>
    </source>
</evidence>
<evidence type="ECO:0000259" key="1">
    <source>
        <dbReference type="Pfam" id="PF13391"/>
    </source>
</evidence>
<dbReference type="InterPro" id="IPR003615">
    <property type="entry name" value="HNH_nuc"/>
</dbReference>
<feature type="domain" description="HNH nuclease" evidence="1">
    <location>
        <begin position="193"/>
        <end position="241"/>
    </location>
</feature>
<dbReference type="Pfam" id="PF13391">
    <property type="entry name" value="HNH_2"/>
    <property type="match status" value="1"/>
</dbReference>
<name>A0A917F149_9MICO</name>
<keyword evidence="3" id="KW-1185">Reference proteome</keyword>
<protein>
    <recommendedName>
        <fullName evidence="1">HNH nuclease domain-containing protein</fullName>
    </recommendedName>
</protein>
<reference evidence="2" key="1">
    <citation type="journal article" date="2014" name="Int. J. Syst. Evol. Microbiol.">
        <title>Complete genome sequence of Corynebacterium casei LMG S-19264T (=DSM 44701T), isolated from a smear-ripened cheese.</title>
        <authorList>
            <consortium name="US DOE Joint Genome Institute (JGI-PGF)"/>
            <person name="Walter F."/>
            <person name="Albersmeier A."/>
            <person name="Kalinowski J."/>
            <person name="Ruckert C."/>
        </authorList>
    </citation>
    <scope>NUCLEOTIDE SEQUENCE</scope>
    <source>
        <strain evidence="2">CGMCC 1.12160</strain>
    </source>
</reference>
<reference evidence="2" key="2">
    <citation type="submission" date="2020-09" db="EMBL/GenBank/DDBJ databases">
        <authorList>
            <person name="Sun Q."/>
            <person name="Zhou Y."/>
        </authorList>
    </citation>
    <scope>NUCLEOTIDE SEQUENCE</scope>
    <source>
        <strain evidence="2">CGMCC 1.12160</strain>
    </source>
</reference>
<accession>A0A917F149</accession>
<sequence>MTSWVVTIDRQHPGHWAIAKEHGFWDLTRGRAIAAGDLVYFWQAGKSFLAQTRATSDAMPLEPGSTASWEDSGTRSYAARFEFEVISESPLAQPKWIIDVGPQLTGKVPDLRSIPSFDHPDDERLASYFAASPLEVVLAELLLESPDEPSEEVVRLDLSILDEDQRKVVEQIVAIREGQSEFRQSLLKVYDGCAVTGTRFEASLDAAHISPYKGLQSNKVRNGLILRKDVHRLFDLDLLALEDDGTIRVAPEVTEPIYRELDGNTAHFPSDPTSRPDPAVLAAHRAKCTWLPPAAAGPAAVTDEHVLF</sequence>
<dbReference type="Proteomes" id="UP000605670">
    <property type="component" value="Unassembled WGS sequence"/>
</dbReference>
<dbReference type="AlphaFoldDB" id="A0A917F149"/>
<organism evidence="2 3">
    <name type="scientific">Ornithinimicrobium tianjinense</name>
    <dbReference type="NCBI Taxonomy" id="1195761"/>
    <lineage>
        <taxon>Bacteria</taxon>
        <taxon>Bacillati</taxon>
        <taxon>Actinomycetota</taxon>
        <taxon>Actinomycetes</taxon>
        <taxon>Micrococcales</taxon>
        <taxon>Ornithinimicrobiaceae</taxon>
        <taxon>Ornithinimicrobium</taxon>
    </lineage>
</organism>
<evidence type="ECO:0000313" key="3">
    <source>
        <dbReference type="Proteomes" id="UP000605670"/>
    </source>
</evidence>
<comment type="caution">
    <text evidence="2">The sequence shown here is derived from an EMBL/GenBank/DDBJ whole genome shotgun (WGS) entry which is preliminary data.</text>
</comment>
<dbReference type="EMBL" id="BMEM01000001">
    <property type="protein sequence ID" value="GGF40006.1"/>
    <property type="molecule type" value="Genomic_DNA"/>
</dbReference>